<name>A0A919P0J2_9CELL</name>
<dbReference type="Proteomes" id="UP000632740">
    <property type="component" value="Unassembled WGS sequence"/>
</dbReference>
<proteinExistence type="predicted"/>
<gene>
    <name evidence="7" type="ORF">Cch01nite_18020</name>
</gene>
<feature type="region of interest" description="Disordered" evidence="5">
    <location>
        <begin position="1"/>
        <end position="65"/>
    </location>
</feature>
<dbReference type="Pfam" id="PF04505">
    <property type="entry name" value="CD225"/>
    <property type="match status" value="1"/>
</dbReference>
<feature type="compositionally biased region" description="Pro residues" evidence="5">
    <location>
        <begin position="42"/>
        <end position="65"/>
    </location>
</feature>
<organism evidence="7 8">
    <name type="scientific">Cellulomonas chitinilytica</name>
    <dbReference type="NCBI Taxonomy" id="398759"/>
    <lineage>
        <taxon>Bacteria</taxon>
        <taxon>Bacillati</taxon>
        <taxon>Actinomycetota</taxon>
        <taxon>Actinomycetes</taxon>
        <taxon>Micrococcales</taxon>
        <taxon>Cellulomonadaceae</taxon>
        <taxon>Cellulomonas</taxon>
    </lineage>
</organism>
<dbReference type="GO" id="GO:0016020">
    <property type="term" value="C:membrane"/>
    <property type="evidence" value="ECO:0007669"/>
    <property type="project" value="UniProtKB-SubCell"/>
</dbReference>
<keyword evidence="8" id="KW-1185">Reference proteome</keyword>
<feature type="transmembrane region" description="Helical" evidence="6">
    <location>
        <begin position="68"/>
        <end position="87"/>
    </location>
</feature>
<evidence type="ECO:0000256" key="1">
    <source>
        <dbReference type="ARBA" id="ARBA00004370"/>
    </source>
</evidence>
<evidence type="ECO:0000256" key="6">
    <source>
        <dbReference type="SAM" id="Phobius"/>
    </source>
</evidence>
<sequence>MTTESNPQPAPDPSPDPHVPAAAPSAQPAGPPPAGPAAGPAVGPPPAGWATQPLPPSPPQPPAPSAPVGWVVAAMILFWPTGIPALLASHRAARAFGAGDEPVGVREAASARRWSVVSVCVGAGLIVLSVLVSLAWLVLAAVAVHRFHDETPWDGGPGWTQRSGPAFPFDGPGRPDLPGRDSSSR</sequence>
<comment type="caution">
    <text evidence="7">The sequence shown here is derived from an EMBL/GenBank/DDBJ whole genome shotgun (WGS) entry which is preliminary data.</text>
</comment>
<evidence type="ECO:0000313" key="7">
    <source>
        <dbReference type="EMBL" id="GIG21078.1"/>
    </source>
</evidence>
<keyword evidence="2 6" id="KW-0812">Transmembrane</keyword>
<evidence type="ECO:0000256" key="4">
    <source>
        <dbReference type="ARBA" id="ARBA00023136"/>
    </source>
</evidence>
<reference evidence="7" key="1">
    <citation type="submission" date="2021-01" db="EMBL/GenBank/DDBJ databases">
        <title>Whole genome shotgun sequence of Cellulomonas chitinilytica NBRC 110799.</title>
        <authorList>
            <person name="Komaki H."/>
            <person name="Tamura T."/>
        </authorList>
    </citation>
    <scope>NUCLEOTIDE SEQUENCE</scope>
    <source>
        <strain evidence="7">NBRC 110799</strain>
    </source>
</reference>
<dbReference type="AlphaFoldDB" id="A0A919P0J2"/>
<evidence type="ECO:0000313" key="8">
    <source>
        <dbReference type="Proteomes" id="UP000632740"/>
    </source>
</evidence>
<feature type="transmembrane region" description="Helical" evidence="6">
    <location>
        <begin position="116"/>
        <end position="144"/>
    </location>
</feature>
<protein>
    <submittedName>
        <fullName evidence="7">Uncharacterized protein</fullName>
    </submittedName>
</protein>
<evidence type="ECO:0000256" key="2">
    <source>
        <dbReference type="ARBA" id="ARBA00022692"/>
    </source>
</evidence>
<feature type="region of interest" description="Disordered" evidence="5">
    <location>
        <begin position="152"/>
        <end position="185"/>
    </location>
</feature>
<feature type="compositionally biased region" description="Low complexity" evidence="5">
    <location>
        <begin position="19"/>
        <end position="28"/>
    </location>
</feature>
<dbReference type="RefSeq" id="WP_203751655.1">
    <property type="nucleotide sequence ID" value="NZ_BONK01000005.1"/>
</dbReference>
<dbReference type="EMBL" id="BONK01000005">
    <property type="protein sequence ID" value="GIG21078.1"/>
    <property type="molecule type" value="Genomic_DNA"/>
</dbReference>
<evidence type="ECO:0000256" key="3">
    <source>
        <dbReference type="ARBA" id="ARBA00022989"/>
    </source>
</evidence>
<dbReference type="InterPro" id="IPR007593">
    <property type="entry name" value="CD225/Dispanin_fam"/>
</dbReference>
<accession>A0A919P0J2</accession>
<keyword evidence="4 6" id="KW-0472">Membrane</keyword>
<evidence type="ECO:0000256" key="5">
    <source>
        <dbReference type="SAM" id="MobiDB-lite"/>
    </source>
</evidence>
<comment type="subcellular location">
    <subcellularLocation>
        <location evidence="1">Membrane</location>
    </subcellularLocation>
</comment>
<feature type="compositionally biased region" description="Pro residues" evidence="5">
    <location>
        <begin position="8"/>
        <end position="18"/>
    </location>
</feature>
<keyword evidence="3 6" id="KW-1133">Transmembrane helix</keyword>